<dbReference type="GO" id="GO:0006811">
    <property type="term" value="P:monoatomic ion transport"/>
    <property type="evidence" value="ECO:0007669"/>
    <property type="project" value="UniProtKB-KW"/>
</dbReference>
<evidence type="ECO:0000256" key="7">
    <source>
        <dbReference type="ARBA" id="ARBA00023114"/>
    </source>
</evidence>
<dbReference type="AlphaFoldDB" id="A0A7X3S6A9"/>
<feature type="signal peptide" evidence="10">
    <location>
        <begin position="1"/>
        <end position="22"/>
    </location>
</feature>
<sequence length="418" mass="44469">MNIKSILLGAAAAAAAASGAQAADLPAAPEPVDYVRVCDAYGSGFYNLPGTETCLRVQGRIRTEFRVFNFADDDDAGSGFQDRDEDSTHFRSRGYVRLDTRAQTEYGLLRTFASLWIQDQTSGTAPNLEFGFVQFGGLTAGKALSNFEFFTGYTFAIPQAWGGSDIFTINQFAYTQSFGNGVSATLAIEDGAQTRQQLAVANPNTFGPDYLDAYGGHRLPDVVANLRVDQGWGSAFLAGKLHQVWNDSSVSAPDDLGATGFQNGTSVALGGTDSELGWGIIGGVLINLPFIAPGDQLAFQVGYGEGATGSIVSGVPGATDGVIEADGDIELTEAFSIGGGFTHNWTPHWSTNFNANYTDIDAELDEFDIESTSVQGNLVWSPASGFLIGAELNYTYRDPGEGSNYDELTGAIRVQRTF</sequence>
<keyword evidence="5 10" id="KW-0732">Signal</keyword>
<evidence type="ECO:0000256" key="1">
    <source>
        <dbReference type="ARBA" id="ARBA00009521"/>
    </source>
</evidence>
<keyword evidence="4 10" id="KW-0812">Transmembrane</keyword>
<comment type="subcellular location">
    <subcellularLocation>
        <location evidence="10">Cell outer membrane</location>
        <topology evidence="10">Multi-pass membrane protein</topology>
    </subcellularLocation>
</comment>
<dbReference type="Pfam" id="PF02530">
    <property type="entry name" value="Porin_2"/>
    <property type="match status" value="1"/>
</dbReference>
<evidence type="ECO:0000256" key="10">
    <source>
        <dbReference type="RuleBase" id="RU364005"/>
    </source>
</evidence>
<evidence type="ECO:0000313" key="11">
    <source>
        <dbReference type="EMBL" id="MXN63808.1"/>
    </source>
</evidence>
<evidence type="ECO:0000256" key="5">
    <source>
        <dbReference type="ARBA" id="ARBA00022729"/>
    </source>
</evidence>
<evidence type="ECO:0000256" key="3">
    <source>
        <dbReference type="ARBA" id="ARBA00022452"/>
    </source>
</evidence>
<evidence type="ECO:0000256" key="6">
    <source>
        <dbReference type="ARBA" id="ARBA00023065"/>
    </source>
</evidence>
<evidence type="ECO:0000256" key="2">
    <source>
        <dbReference type="ARBA" id="ARBA00022448"/>
    </source>
</evidence>
<organism evidence="11 12">
    <name type="scientific">Stappia sediminis</name>
    <dbReference type="NCBI Taxonomy" id="2692190"/>
    <lineage>
        <taxon>Bacteria</taxon>
        <taxon>Pseudomonadati</taxon>
        <taxon>Pseudomonadota</taxon>
        <taxon>Alphaproteobacteria</taxon>
        <taxon>Hyphomicrobiales</taxon>
        <taxon>Stappiaceae</taxon>
        <taxon>Stappia</taxon>
    </lineage>
</organism>
<name>A0A7X3S6A9_9HYPH</name>
<dbReference type="RefSeq" id="WP_160774035.1">
    <property type="nucleotide sequence ID" value="NZ_WUMV01000001.1"/>
</dbReference>
<keyword evidence="6 10" id="KW-0406">Ion transport</keyword>
<dbReference type="SUPFAM" id="SSF56935">
    <property type="entry name" value="Porins"/>
    <property type="match status" value="1"/>
</dbReference>
<comment type="domain">
    <text evidence="10">Consists of 16-stranded beta-barrel sheets, with large surface-exposed loops, that form a transmembrane pore at the center of each barrel. The pore is partially ocluded by a peptide loop that folds into the pore lumen.</text>
</comment>
<proteinExistence type="inferred from homology"/>
<keyword evidence="7 10" id="KW-0626">Porin</keyword>
<comment type="similarity">
    <text evidence="1 10">Belongs to the alphaproteobacteria porin family.</text>
</comment>
<accession>A0A7X3S6A9</accession>
<dbReference type="InterPro" id="IPR003684">
    <property type="entry name" value="Porin_alphabac"/>
</dbReference>
<keyword evidence="12" id="KW-1185">Reference proteome</keyword>
<keyword evidence="9 10" id="KW-0998">Cell outer membrane</keyword>
<evidence type="ECO:0000313" key="12">
    <source>
        <dbReference type="Proteomes" id="UP000433101"/>
    </source>
</evidence>
<evidence type="ECO:0000256" key="8">
    <source>
        <dbReference type="ARBA" id="ARBA00023136"/>
    </source>
</evidence>
<dbReference type="GO" id="GO:0046930">
    <property type="term" value="C:pore complex"/>
    <property type="evidence" value="ECO:0007669"/>
    <property type="project" value="UniProtKB-KW"/>
</dbReference>
<comment type="caution">
    <text evidence="11">The sequence shown here is derived from an EMBL/GenBank/DDBJ whole genome shotgun (WGS) entry which is preliminary data.</text>
</comment>
<dbReference type="EMBL" id="WUMV01000001">
    <property type="protein sequence ID" value="MXN63808.1"/>
    <property type="molecule type" value="Genomic_DNA"/>
</dbReference>
<dbReference type="Proteomes" id="UP000433101">
    <property type="component" value="Unassembled WGS sequence"/>
</dbReference>
<keyword evidence="3 10" id="KW-1134">Transmembrane beta strand</keyword>
<keyword evidence="8 10" id="KW-0472">Membrane</keyword>
<dbReference type="GO" id="GO:0009279">
    <property type="term" value="C:cell outer membrane"/>
    <property type="evidence" value="ECO:0007669"/>
    <property type="project" value="UniProtKB-SubCell"/>
</dbReference>
<protein>
    <recommendedName>
        <fullName evidence="10">Porin</fullName>
    </recommendedName>
</protein>
<keyword evidence="2 10" id="KW-0813">Transport</keyword>
<gene>
    <name evidence="11" type="ORF">GR183_02735</name>
</gene>
<comment type="function">
    <text evidence="10">Forms passive diffusion pores that allow small molecular weight hydrophilic materials across the outer membrane.</text>
</comment>
<evidence type="ECO:0000256" key="4">
    <source>
        <dbReference type="ARBA" id="ARBA00022692"/>
    </source>
</evidence>
<dbReference type="GO" id="GO:0015288">
    <property type="term" value="F:porin activity"/>
    <property type="evidence" value="ECO:0007669"/>
    <property type="project" value="UniProtKB-KW"/>
</dbReference>
<reference evidence="11 12" key="1">
    <citation type="submission" date="2019-12" db="EMBL/GenBank/DDBJ databases">
        <authorList>
            <person name="Li M."/>
        </authorList>
    </citation>
    <scope>NUCLEOTIDE SEQUENCE [LARGE SCALE GENOMIC DNA]</scope>
    <source>
        <strain evidence="11 12">GBMRC 2046</strain>
    </source>
</reference>
<feature type="chain" id="PRO_5031601772" description="Porin" evidence="10">
    <location>
        <begin position="23"/>
        <end position="418"/>
    </location>
</feature>
<evidence type="ECO:0000256" key="9">
    <source>
        <dbReference type="ARBA" id="ARBA00023237"/>
    </source>
</evidence>